<evidence type="ECO:0000256" key="1">
    <source>
        <dbReference type="SAM" id="MobiDB-lite"/>
    </source>
</evidence>
<keyword evidence="5" id="KW-1185">Reference proteome</keyword>
<dbReference type="Proteomes" id="UP000715441">
    <property type="component" value="Unassembled WGS sequence"/>
</dbReference>
<dbReference type="InterPro" id="IPR006119">
    <property type="entry name" value="Resolv_N"/>
</dbReference>
<accession>A0ABX1JC37</accession>
<dbReference type="InterPro" id="IPR038109">
    <property type="entry name" value="DNA_bind_recomb_sf"/>
</dbReference>
<dbReference type="InterPro" id="IPR025827">
    <property type="entry name" value="Zn_ribbon_recom_dom"/>
</dbReference>
<evidence type="ECO:0000313" key="4">
    <source>
        <dbReference type="EMBL" id="NKQ57306.1"/>
    </source>
</evidence>
<sequence length="682" mass="76429">MARSATAQRTKKAASLDDLDTIRVGIYTRRSTDDENQPYSIEVQHERLDSYIGSQPGWQVALRFSDDASGSTTKRPGLQRALQAARTGLIDVLLVYRVDRFSRNLRDTVTLLDELDQLGVVFRSATEPFDTSTPMGRMLVQMLGMFAQFERDSIIERVIAGMERKAAKGLWKGGRRPFGYTVDHGTHRLVPHADEATVVRLIFRSYTRDRLGSSAIATLLNERGHRTTNGGTWSAYQVLRVLANRIYVGELTFRDITVEDCHAPLVDSETFEHAERILAERGEDHSHRAASGYDYMLTGRMHCPQCGKAMLGTRATGRSKTYRYYTCFTRARYDSSKCDAKRLNADAVDAAVLHALGHFYRDQHALITDAISTAQQEHEAGHADRHAELAAVDTELNKVNAAIDRYLSAFERGTLDEEMVADRLPALREQTKQLRARRVELAAAIDEQPTAPDITTLTGVADHINEIITDGTANQRKALIEALVPTVKITGPDRLVPVFRIPQPRNNEEAVPASPAETASKGAVRTMTNLVEVRGPYSNIKDQVRALEELREKLPSLDIPEPSSITRDRPRRARQLRSEQVEELIAGYQAGATVYELGDRFGIERRTVSNILHRHGVPMRRRGLSPEQVDDAIHLYKLGWSLARVGEHFGVNHTTVLNKLRERGIPTRDTHGRPRVEAGDPR</sequence>
<dbReference type="Gene3D" id="3.40.50.1390">
    <property type="entry name" value="Resolvase, N-terminal catalytic domain"/>
    <property type="match status" value="1"/>
</dbReference>
<protein>
    <submittedName>
        <fullName evidence="4">Recombinase family protein</fullName>
    </submittedName>
</protein>
<dbReference type="CDD" id="cd03768">
    <property type="entry name" value="SR_ResInv"/>
    <property type="match status" value="1"/>
</dbReference>
<comment type="caution">
    <text evidence="4">The sequence shown here is derived from an EMBL/GenBank/DDBJ whole genome shotgun (WGS) entry which is preliminary data.</text>
</comment>
<organism evidence="4 5">
    <name type="scientific">Amycolatopsis acididurans</name>
    <dbReference type="NCBI Taxonomy" id="2724524"/>
    <lineage>
        <taxon>Bacteria</taxon>
        <taxon>Bacillati</taxon>
        <taxon>Actinomycetota</taxon>
        <taxon>Actinomycetes</taxon>
        <taxon>Pseudonocardiales</taxon>
        <taxon>Pseudonocardiaceae</taxon>
        <taxon>Amycolatopsis</taxon>
    </lineage>
</organism>
<dbReference type="InterPro" id="IPR011109">
    <property type="entry name" value="DNA_bind_recombinase_dom"/>
</dbReference>
<feature type="domain" description="Recombinase" evidence="3">
    <location>
        <begin position="177"/>
        <end position="284"/>
    </location>
</feature>
<dbReference type="PROSITE" id="PS51736">
    <property type="entry name" value="RECOMBINASES_3"/>
    <property type="match status" value="1"/>
</dbReference>
<dbReference type="InterPro" id="IPR036162">
    <property type="entry name" value="Resolvase-like_N_sf"/>
</dbReference>
<dbReference type="PANTHER" id="PTHR30461:SF23">
    <property type="entry name" value="DNA RECOMBINASE-RELATED"/>
    <property type="match status" value="1"/>
</dbReference>
<dbReference type="EMBL" id="JAAXLS010000034">
    <property type="protein sequence ID" value="NKQ57306.1"/>
    <property type="molecule type" value="Genomic_DNA"/>
</dbReference>
<dbReference type="Pfam" id="PF00239">
    <property type="entry name" value="Resolvase"/>
    <property type="match status" value="1"/>
</dbReference>
<dbReference type="PANTHER" id="PTHR30461">
    <property type="entry name" value="DNA-INVERTASE FROM LAMBDOID PROPHAGE"/>
    <property type="match status" value="1"/>
</dbReference>
<dbReference type="SUPFAM" id="SSF53041">
    <property type="entry name" value="Resolvase-like"/>
    <property type="match status" value="1"/>
</dbReference>
<feature type="domain" description="Resolvase/invertase-type recombinase catalytic" evidence="2">
    <location>
        <begin position="23"/>
        <end position="169"/>
    </location>
</feature>
<evidence type="ECO:0000313" key="5">
    <source>
        <dbReference type="Proteomes" id="UP000715441"/>
    </source>
</evidence>
<dbReference type="Gene3D" id="3.90.1750.20">
    <property type="entry name" value="Putative Large Serine Recombinase, Chain B, Domain 2"/>
    <property type="match status" value="1"/>
</dbReference>
<dbReference type="Pfam" id="PF07508">
    <property type="entry name" value="Recombinase"/>
    <property type="match status" value="1"/>
</dbReference>
<dbReference type="InterPro" id="IPR050639">
    <property type="entry name" value="SSR_resolvase"/>
</dbReference>
<dbReference type="Pfam" id="PF13408">
    <property type="entry name" value="Zn_ribbon_recom"/>
    <property type="match status" value="1"/>
</dbReference>
<reference evidence="4 5" key="1">
    <citation type="submission" date="2020-04" db="EMBL/GenBank/DDBJ databases">
        <title>Novel species.</title>
        <authorList>
            <person name="Teo W.F.A."/>
            <person name="Lipun K."/>
            <person name="Srisuk N."/>
            <person name="Duangmal K."/>
        </authorList>
    </citation>
    <scope>NUCLEOTIDE SEQUENCE [LARGE SCALE GENOMIC DNA]</scope>
    <source>
        <strain evidence="4 5">K13G38</strain>
    </source>
</reference>
<dbReference type="PROSITE" id="PS51737">
    <property type="entry name" value="RECOMBINASE_DNA_BIND"/>
    <property type="match status" value="1"/>
</dbReference>
<name>A0ABX1JC37_9PSEU</name>
<gene>
    <name evidence="4" type="ORF">HFP15_31010</name>
</gene>
<evidence type="ECO:0000259" key="2">
    <source>
        <dbReference type="PROSITE" id="PS51736"/>
    </source>
</evidence>
<dbReference type="SMART" id="SM00857">
    <property type="entry name" value="Resolvase"/>
    <property type="match status" value="1"/>
</dbReference>
<dbReference type="Gene3D" id="1.10.10.60">
    <property type="entry name" value="Homeodomain-like"/>
    <property type="match status" value="2"/>
</dbReference>
<proteinExistence type="predicted"/>
<dbReference type="RefSeq" id="WP_168520333.1">
    <property type="nucleotide sequence ID" value="NZ_JAAXLS010000034.1"/>
</dbReference>
<evidence type="ECO:0000259" key="3">
    <source>
        <dbReference type="PROSITE" id="PS51737"/>
    </source>
</evidence>
<feature type="region of interest" description="Disordered" evidence="1">
    <location>
        <begin position="662"/>
        <end position="682"/>
    </location>
</feature>